<accession>A0A8T2UJ02</accession>
<dbReference type="AlphaFoldDB" id="A0A8T2UJ02"/>
<protein>
    <submittedName>
        <fullName evidence="1">Uncharacterized protein</fullName>
    </submittedName>
</protein>
<evidence type="ECO:0000313" key="1">
    <source>
        <dbReference type="EMBL" id="KAH7436141.1"/>
    </source>
</evidence>
<reference evidence="1" key="1">
    <citation type="submission" date="2021-08" db="EMBL/GenBank/DDBJ databases">
        <title>WGS assembly of Ceratopteris richardii.</title>
        <authorList>
            <person name="Marchant D.B."/>
            <person name="Chen G."/>
            <person name="Jenkins J."/>
            <person name="Shu S."/>
            <person name="Leebens-Mack J."/>
            <person name="Grimwood J."/>
            <person name="Schmutz J."/>
            <person name="Soltis P."/>
            <person name="Soltis D."/>
            <person name="Chen Z.-H."/>
        </authorList>
    </citation>
    <scope>NUCLEOTIDE SEQUENCE</scope>
    <source>
        <strain evidence="1">Whitten #5841</strain>
        <tissue evidence="1">Leaf</tissue>
    </source>
</reference>
<gene>
    <name evidence="1" type="ORF">KP509_05G004300</name>
</gene>
<keyword evidence="2" id="KW-1185">Reference proteome</keyword>
<evidence type="ECO:0000313" key="2">
    <source>
        <dbReference type="Proteomes" id="UP000825935"/>
    </source>
</evidence>
<comment type="caution">
    <text evidence="1">The sequence shown here is derived from an EMBL/GenBank/DDBJ whole genome shotgun (WGS) entry which is preliminary data.</text>
</comment>
<organism evidence="1 2">
    <name type="scientific">Ceratopteris richardii</name>
    <name type="common">Triangle waterfern</name>
    <dbReference type="NCBI Taxonomy" id="49495"/>
    <lineage>
        <taxon>Eukaryota</taxon>
        <taxon>Viridiplantae</taxon>
        <taxon>Streptophyta</taxon>
        <taxon>Embryophyta</taxon>
        <taxon>Tracheophyta</taxon>
        <taxon>Polypodiopsida</taxon>
        <taxon>Polypodiidae</taxon>
        <taxon>Polypodiales</taxon>
        <taxon>Pteridineae</taxon>
        <taxon>Pteridaceae</taxon>
        <taxon>Parkerioideae</taxon>
        <taxon>Ceratopteris</taxon>
    </lineage>
</organism>
<dbReference type="Proteomes" id="UP000825935">
    <property type="component" value="Chromosome 5"/>
</dbReference>
<name>A0A8T2UJ02_CERRI</name>
<sequence>MLLSSSSKRPSKLTTPFYSKFFAIRFQNGLGHCSTYVRIR</sequence>
<dbReference type="EMBL" id="CM035410">
    <property type="protein sequence ID" value="KAH7436141.1"/>
    <property type="molecule type" value="Genomic_DNA"/>
</dbReference>
<proteinExistence type="predicted"/>